<proteinExistence type="predicted"/>
<evidence type="ECO:0000256" key="1">
    <source>
        <dbReference type="SAM" id="Coils"/>
    </source>
</evidence>
<dbReference type="Proteomes" id="UP001620645">
    <property type="component" value="Unassembled WGS sequence"/>
</dbReference>
<keyword evidence="2" id="KW-0732">Signal</keyword>
<comment type="caution">
    <text evidence="3">The sequence shown here is derived from an EMBL/GenBank/DDBJ whole genome shotgun (WGS) entry which is preliminary data.</text>
</comment>
<sequence>MKFLFLLFSIVCFGFAVCVGRYHSLQVQLEPSLYEDQHYYQVTATCITNGTMPSLTKTSDEFELQNNAYSTVQMKLFNNYCMSLKYQISVTMVHRKDRFLKIWQSQHLSEHLADKPILPVKFANHFKLAISPELLENSKMSYRVEVYCAGNDQIEFKTYTSFSTMVIFNAVQRKCDYYDIKVWAFNYRWQLERLTQMPIVVEGGVKIENGQMHQIFLKNCFTLRIHPSLPSNNTTNDDGLIYFVAVKCNGIEGGQLYRTITEEIAQIVLHEQNECAAYDIKPSKLNHDQFKDGQQIMGVQIPNGHTYQFNFVTFEAQQPSTPSSSWNTKAEMKRLSSEIDTLGTEVKQLKNVVEQMRESIKTGLMEIKHFLINRLKN</sequence>
<keyword evidence="4" id="KW-1185">Reference proteome</keyword>
<organism evidence="3 4">
    <name type="scientific">Heterodera schachtii</name>
    <name type="common">Sugarbeet cyst nematode worm</name>
    <name type="synonym">Tylenchus schachtii</name>
    <dbReference type="NCBI Taxonomy" id="97005"/>
    <lineage>
        <taxon>Eukaryota</taxon>
        <taxon>Metazoa</taxon>
        <taxon>Ecdysozoa</taxon>
        <taxon>Nematoda</taxon>
        <taxon>Chromadorea</taxon>
        <taxon>Rhabditida</taxon>
        <taxon>Tylenchina</taxon>
        <taxon>Tylenchomorpha</taxon>
        <taxon>Tylenchoidea</taxon>
        <taxon>Heteroderidae</taxon>
        <taxon>Heteroderinae</taxon>
        <taxon>Heterodera</taxon>
    </lineage>
</organism>
<accession>A0ABD2JN28</accession>
<feature type="chain" id="PRO_5044866618" evidence="2">
    <location>
        <begin position="17"/>
        <end position="377"/>
    </location>
</feature>
<reference evidence="3 4" key="1">
    <citation type="submission" date="2024-10" db="EMBL/GenBank/DDBJ databases">
        <authorList>
            <person name="Kim D."/>
        </authorList>
    </citation>
    <scope>NUCLEOTIDE SEQUENCE [LARGE SCALE GENOMIC DNA]</scope>
    <source>
        <strain evidence="3">Taebaek</strain>
    </source>
</reference>
<evidence type="ECO:0000313" key="4">
    <source>
        <dbReference type="Proteomes" id="UP001620645"/>
    </source>
</evidence>
<evidence type="ECO:0000313" key="3">
    <source>
        <dbReference type="EMBL" id="KAL3092027.1"/>
    </source>
</evidence>
<evidence type="ECO:0000256" key="2">
    <source>
        <dbReference type="SAM" id="SignalP"/>
    </source>
</evidence>
<gene>
    <name evidence="3" type="ORF">niasHS_005977</name>
</gene>
<feature type="coiled-coil region" evidence="1">
    <location>
        <begin position="332"/>
        <end position="359"/>
    </location>
</feature>
<feature type="signal peptide" evidence="2">
    <location>
        <begin position="1"/>
        <end position="16"/>
    </location>
</feature>
<protein>
    <submittedName>
        <fullName evidence="3">Uncharacterized protein</fullName>
    </submittedName>
</protein>
<keyword evidence="1" id="KW-0175">Coiled coil</keyword>
<dbReference type="EMBL" id="JBICCN010000121">
    <property type="protein sequence ID" value="KAL3092027.1"/>
    <property type="molecule type" value="Genomic_DNA"/>
</dbReference>
<dbReference type="AlphaFoldDB" id="A0ABD2JN28"/>
<name>A0ABD2JN28_HETSC</name>